<comment type="caution">
    <text evidence="2">The sequence shown here is derived from an EMBL/GenBank/DDBJ whole genome shotgun (WGS) entry which is preliminary data.</text>
</comment>
<gene>
    <name evidence="2" type="ORF">L596_015651</name>
</gene>
<feature type="compositionally biased region" description="Polar residues" evidence="1">
    <location>
        <begin position="1"/>
        <end position="13"/>
    </location>
</feature>
<feature type="region of interest" description="Disordered" evidence="1">
    <location>
        <begin position="1"/>
        <end position="22"/>
    </location>
</feature>
<organism evidence="2 3">
    <name type="scientific">Steinernema carpocapsae</name>
    <name type="common">Entomopathogenic nematode</name>
    <dbReference type="NCBI Taxonomy" id="34508"/>
    <lineage>
        <taxon>Eukaryota</taxon>
        <taxon>Metazoa</taxon>
        <taxon>Ecdysozoa</taxon>
        <taxon>Nematoda</taxon>
        <taxon>Chromadorea</taxon>
        <taxon>Rhabditida</taxon>
        <taxon>Tylenchina</taxon>
        <taxon>Panagrolaimomorpha</taxon>
        <taxon>Strongyloidoidea</taxon>
        <taxon>Steinernematidae</taxon>
        <taxon>Steinernema</taxon>
    </lineage>
</organism>
<name>A0A4U5NGK6_STECR</name>
<dbReference type="EMBL" id="AZBU02000004">
    <property type="protein sequence ID" value="TKR81842.1"/>
    <property type="molecule type" value="Genomic_DNA"/>
</dbReference>
<accession>A0A4U5NGK6</accession>
<protein>
    <submittedName>
        <fullName evidence="2">Uncharacterized protein</fullName>
    </submittedName>
</protein>
<evidence type="ECO:0000256" key="1">
    <source>
        <dbReference type="SAM" id="MobiDB-lite"/>
    </source>
</evidence>
<sequence>MPKITNQINQQESVADESGEDVFRKETDPLARGDADIIPEQKQQMAPEERHRGITHFATAPLETEEFVPNGMNSTRAGQTRRKMSTETTPPPALF</sequence>
<evidence type="ECO:0000313" key="3">
    <source>
        <dbReference type="Proteomes" id="UP000298663"/>
    </source>
</evidence>
<reference evidence="2 3" key="2">
    <citation type="journal article" date="2019" name="G3 (Bethesda)">
        <title>Hybrid Assembly of the Genome of the Entomopathogenic Nematode Steinernema carpocapsae Identifies the X-Chromosome.</title>
        <authorList>
            <person name="Serra L."/>
            <person name="Macchietto M."/>
            <person name="Macias-Munoz A."/>
            <person name="McGill C.J."/>
            <person name="Rodriguez I.M."/>
            <person name="Rodriguez B."/>
            <person name="Murad R."/>
            <person name="Mortazavi A."/>
        </authorList>
    </citation>
    <scope>NUCLEOTIDE SEQUENCE [LARGE SCALE GENOMIC DNA]</scope>
    <source>
        <strain evidence="2 3">ALL</strain>
    </source>
</reference>
<dbReference type="AlphaFoldDB" id="A0A4U5NGK6"/>
<proteinExistence type="predicted"/>
<reference evidence="2 3" key="1">
    <citation type="journal article" date="2015" name="Genome Biol.">
        <title>Comparative genomics of Steinernema reveals deeply conserved gene regulatory networks.</title>
        <authorList>
            <person name="Dillman A.R."/>
            <person name="Macchietto M."/>
            <person name="Porter C.F."/>
            <person name="Rogers A."/>
            <person name="Williams B."/>
            <person name="Antoshechkin I."/>
            <person name="Lee M.M."/>
            <person name="Goodwin Z."/>
            <person name="Lu X."/>
            <person name="Lewis E.E."/>
            <person name="Goodrich-Blair H."/>
            <person name="Stock S.P."/>
            <person name="Adams B.J."/>
            <person name="Sternberg P.W."/>
            <person name="Mortazavi A."/>
        </authorList>
    </citation>
    <scope>NUCLEOTIDE SEQUENCE [LARGE SCALE GENOMIC DNA]</scope>
    <source>
        <strain evidence="2 3">ALL</strain>
    </source>
</reference>
<evidence type="ECO:0000313" key="2">
    <source>
        <dbReference type="EMBL" id="TKR81842.1"/>
    </source>
</evidence>
<keyword evidence="3" id="KW-1185">Reference proteome</keyword>
<dbReference type="Proteomes" id="UP000298663">
    <property type="component" value="Unassembled WGS sequence"/>
</dbReference>
<feature type="region of interest" description="Disordered" evidence="1">
    <location>
        <begin position="59"/>
        <end position="95"/>
    </location>
</feature>